<sequence>MAANLSRPETDAVAELINRRRRQVLVHSILYYDMDSPLVTDAVFDQWARQLAQLQADHPVISGKVAYRWREFADFDGSTGYHLPLHDPHARSTALGLLQYARRARPQT</sequence>
<gene>
    <name evidence="1" type="ORF">JOL79_11095</name>
</gene>
<name>A0A940WK48_9ACTN</name>
<dbReference type="RefSeq" id="WP_210155667.1">
    <property type="nucleotide sequence ID" value="NZ_JAFCNB010000005.1"/>
</dbReference>
<dbReference type="Pfam" id="PF22745">
    <property type="entry name" value="Nlig-Ia"/>
    <property type="match status" value="1"/>
</dbReference>
<dbReference type="EMBL" id="JAFCNB010000005">
    <property type="protein sequence ID" value="MBP2704358.1"/>
    <property type="molecule type" value="Genomic_DNA"/>
</dbReference>
<accession>A0A940WK48</accession>
<evidence type="ECO:0000313" key="2">
    <source>
        <dbReference type="Proteomes" id="UP000674234"/>
    </source>
</evidence>
<dbReference type="SUPFAM" id="SSF56091">
    <property type="entry name" value="DNA ligase/mRNA capping enzyme, catalytic domain"/>
    <property type="match status" value="1"/>
</dbReference>
<reference evidence="1" key="1">
    <citation type="submission" date="2021-02" db="EMBL/GenBank/DDBJ databases">
        <title>Draft genome sequence of Microbispora sp. RL4-1S isolated from rice leaves in Thailand.</title>
        <authorList>
            <person name="Muangham S."/>
            <person name="Duangmal K."/>
        </authorList>
    </citation>
    <scope>NUCLEOTIDE SEQUENCE</scope>
    <source>
        <strain evidence="1">RL4-1S</strain>
    </source>
</reference>
<organism evidence="1 2">
    <name type="scientific">Microbispora oryzae</name>
    <dbReference type="NCBI Taxonomy" id="2806554"/>
    <lineage>
        <taxon>Bacteria</taxon>
        <taxon>Bacillati</taxon>
        <taxon>Actinomycetota</taxon>
        <taxon>Actinomycetes</taxon>
        <taxon>Streptosporangiales</taxon>
        <taxon>Streptosporangiaceae</taxon>
        <taxon>Microbispora</taxon>
    </lineage>
</organism>
<proteinExistence type="predicted"/>
<protein>
    <recommendedName>
        <fullName evidence="3">NAD-dependent DNA ligase adenylation domain-containing protein</fullName>
    </recommendedName>
</protein>
<dbReference type="AlphaFoldDB" id="A0A940WK48"/>
<keyword evidence="2" id="KW-1185">Reference proteome</keyword>
<comment type="caution">
    <text evidence="1">The sequence shown here is derived from an EMBL/GenBank/DDBJ whole genome shotgun (WGS) entry which is preliminary data.</text>
</comment>
<dbReference type="Gene3D" id="1.10.287.610">
    <property type="entry name" value="Helix hairpin bin"/>
    <property type="match status" value="1"/>
</dbReference>
<evidence type="ECO:0000313" key="1">
    <source>
        <dbReference type="EMBL" id="MBP2704358.1"/>
    </source>
</evidence>
<dbReference type="Proteomes" id="UP000674234">
    <property type="component" value="Unassembled WGS sequence"/>
</dbReference>
<evidence type="ECO:0008006" key="3">
    <source>
        <dbReference type="Google" id="ProtNLM"/>
    </source>
</evidence>